<dbReference type="EMBL" id="VSSQ01007237">
    <property type="protein sequence ID" value="MPM35287.1"/>
    <property type="molecule type" value="Genomic_DNA"/>
</dbReference>
<dbReference type="PANTHER" id="PTHR43267:SF1">
    <property type="entry name" value="TRNA THREONYLCARBAMOYLADENOSINE DEHYDRATASE"/>
    <property type="match status" value="1"/>
</dbReference>
<dbReference type="PANTHER" id="PTHR43267">
    <property type="entry name" value="TRNA THREONYLCARBAMOYLADENOSINE DEHYDRATASE"/>
    <property type="match status" value="1"/>
</dbReference>
<dbReference type="InterPro" id="IPR035985">
    <property type="entry name" value="Ubiquitin-activating_enz"/>
</dbReference>
<accession>A0A644Z3V4</accession>
<dbReference type="InterPro" id="IPR045886">
    <property type="entry name" value="ThiF/MoeB/HesA"/>
</dbReference>
<evidence type="ECO:0000313" key="2">
    <source>
        <dbReference type="EMBL" id="MPM35287.1"/>
    </source>
</evidence>
<reference evidence="2" key="1">
    <citation type="submission" date="2019-08" db="EMBL/GenBank/DDBJ databases">
        <authorList>
            <person name="Kucharzyk K."/>
            <person name="Murdoch R.W."/>
            <person name="Higgins S."/>
            <person name="Loffler F."/>
        </authorList>
    </citation>
    <scope>NUCLEOTIDE SEQUENCE</scope>
</reference>
<organism evidence="2">
    <name type="scientific">bioreactor metagenome</name>
    <dbReference type="NCBI Taxonomy" id="1076179"/>
    <lineage>
        <taxon>unclassified sequences</taxon>
        <taxon>metagenomes</taxon>
        <taxon>ecological metagenomes</taxon>
    </lineage>
</organism>
<feature type="domain" description="THIF-type NAD/FAD binding fold" evidence="1">
    <location>
        <begin position="31"/>
        <end position="254"/>
    </location>
</feature>
<dbReference type="CDD" id="cd00755">
    <property type="entry name" value="YgdL_like"/>
    <property type="match status" value="1"/>
</dbReference>
<dbReference type="GO" id="GO:0008641">
    <property type="term" value="F:ubiquitin-like modifier activating enzyme activity"/>
    <property type="evidence" value="ECO:0007669"/>
    <property type="project" value="InterPro"/>
</dbReference>
<protein>
    <recommendedName>
        <fullName evidence="1">THIF-type NAD/FAD binding fold domain-containing protein</fullName>
    </recommendedName>
</protein>
<dbReference type="InterPro" id="IPR000594">
    <property type="entry name" value="ThiF_NAD_FAD-bd"/>
</dbReference>
<dbReference type="GO" id="GO:0061503">
    <property type="term" value="F:tRNA threonylcarbamoyladenosine dehydratase"/>
    <property type="evidence" value="ECO:0007669"/>
    <property type="project" value="TreeGrafter"/>
</dbReference>
<dbReference type="GO" id="GO:0061504">
    <property type="term" value="P:cyclic threonylcarbamoyladenosine biosynthetic process"/>
    <property type="evidence" value="ECO:0007669"/>
    <property type="project" value="TreeGrafter"/>
</dbReference>
<evidence type="ECO:0000259" key="1">
    <source>
        <dbReference type="Pfam" id="PF00899"/>
    </source>
</evidence>
<gene>
    <name evidence="2" type="ORF">SDC9_81877</name>
</gene>
<name>A0A644Z3V4_9ZZZZ</name>
<proteinExistence type="predicted"/>
<dbReference type="Pfam" id="PF00899">
    <property type="entry name" value="ThiF"/>
    <property type="match status" value="1"/>
</dbReference>
<dbReference type="AlphaFoldDB" id="A0A644Z3V4"/>
<comment type="caution">
    <text evidence="2">The sequence shown here is derived from an EMBL/GenBank/DDBJ whole genome shotgun (WGS) entry which is preliminary data.</text>
</comment>
<sequence length="257" mass="27779">MNRTPRGEILRGEFIGVREMSEQFIRVEMLLGKGALIRLQAAHVMVLGLGGVGSWCAEGLARSGVGALTLMDQDEVSLSNLNRQAQALHSTLGQVKAEAMAARVRDISPDCVVTPIVGRYSPDTREDFFAVRYDYIVDAIDLVSCKLDLIETAKSRGIPIISALGTGNKLDSTAFEVADISKTIGCPLARIIRKELRYRGITHHKVVYSPELALPTDQCETPPPGRRSVPASVPWVPATAGFLLAGTVVKDLTGILE</sequence>
<dbReference type="SUPFAM" id="SSF69572">
    <property type="entry name" value="Activating enzymes of the ubiquitin-like proteins"/>
    <property type="match status" value="1"/>
</dbReference>
<dbReference type="Gene3D" id="3.40.50.720">
    <property type="entry name" value="NAD(P)-binding Rossmann-like Domain"/>
    <property type="match status" value="1"/>
</dbReference>